<dbReference type="PROSITE" id="PS00108">
    <property type="entry name" value="PROTEIN_KINASE_ST"/>
    <property type="match status" value="1"/>
</dbReference>
<dbReference type="PANTHER" id="PTHR44329:SF298">
    <property type="entry name" value="MIXED LINEAGE KINASE DOMAIN-LIKE PROTEIN"/>
    <property type="match status" value="1"/>
</dbReference>
<feature type="compositionally biased region" description="Basic and acidic residues" evidence="4">
    <location>
        <begin position="513"/>
        <end position="523"/>
    </location>
</feature>
<feature type="region of interest" description="Disordered" evidence="4">
    <location>
        <begin position="491"/>
        <end position="523"/>
    </location>
</feature>
<evidence type="ECO:0000259" key="5">
    <source>
        <dbReference type="PROSITE" id="PS50011"/>
    </source>
</evidence>
<dbReference type="Proteomes" id="UP001165060">
    <property type="component" value="Unassembled WGS sequence"/>
</dbReference>
<dbReference type="Gene3D" id="3.30.530.20">
    <property type="match status" value="1"/>
</dbReference>
<feature type="coiled-coil region" evidence="3">
    <location>
        <begin position="526"/>
        <end position="614"/>
    </location>
</feature>
<dbReference type="InterPro" id="IPR008271">
    <property type="entry name" value="Ser/Thr_kinase_AS"/>
</dbReference>
<keyword evidence="7" id="KW-1185">Reference proteome</keyword>
<reference evidence="6 7" key="1">
    <citation type="journal article" date="2023" name="Commun. Biol.">
        <title>Genome analysis of Parmales, the sister group of diatoms, reveals the evolutionary specialization of diatoms from phago-mixotrophs to photoautotrophs.</title>
        <authorList>
            <person name="Ban H."/>
            <person name="Sato S."/>
            <person name="Yoshikawa S."/>
            <person name="Yamada K."/>
            <person name="Nakamura Y."/>
            <person name="Ichinomiya M."/>
            <person name="Sato N."/>
            <person name="Blanc-Mathieu R."/>
            <person name="Endo H."/>
            <person name="Kuwata A."/>
            <person name="Ogata H."/>
        </authorList>
    </citation>
    <scope>NUCLEOTIDE SEQUENCE [LARGE SCALE GENOMIC DNA]</scope>
</reference>
<keyword evidence="1" id="KW-0547">Nucleotide-binding</keyword>
<feature type="non-terminal residue" evidence="6">
    <location>
        <position position="1"/>
    </location>
</feature>
<dbReference type="PANTHER" id="PTHR44329">
    <property type="entry name" value="SERINE/THREONINE-PROTEIN KINASE TNNI3K-RELATED"/>
    <property type="match status" value="1"/>
</dbReference>
<feature type="domain" description="Protein kinase" evidence="5">
    <location>
        <begin position="225"/>
        <end position="618"/>
    </location>
</feature>
<dbReference type="InterPro" id="IPR000719">
    <property type="entry name" value="Prot_kinase_dom"/>
</dbReference>
<evidence type="ECO:0000256" key="2">
    <source>
        <dbReference type="ARBA" id="ARBA00022840"/>
    </source>
</evidence>
<dbReference type="SMART" id="SM00219">
    <property type="entry name" value="TyrKc"/>
    <property type="match status" value="1"/>
</dbReference>
<evidence type="ECO:0000313" key="7">
    <source>
        <dbReference type="Proteomes" id="UP001165060"/>
    </source>
</evidence>
<evidence type="ECO:0000256" key="4">
    <source>
        <dbReference type="SAM" id="MobiDB-lite"/>
    </source>
</evidence>
<dbReference type="InterPro" id="IPR011009">
    <property type="entry name" value="Kinase-like_dom_sf"/>
</dbReference>
<proteinExistence type="predicted"/>
<evidence type="ECO:0000256" key="3">
    <source>
        <dbReference type="SAM" id="Coils"/>
    </source>
</evidence>
<evidence type="ECO:0000256" key="1">
    <source>
        <dbReference type="ARBA" id="ARBA00022741"/>
    </source>
</evidence>
<keyword evidence="3" id="KW-0175">Coiled coil</keyword>
<protein>
    <recommendedName>
        <fullName evidence="5">Protein kinase domain-containing protein</fullName>
    </recommendedName>
</protein>
<accession>A0ABQ6NAV6</accession>
<dbReference type="Pfam" id="PF00069">
    <property type="entry name" value="Pkinase"/>
    <property type="match status" value="1"/>
</dbReference>
<dbReference type="EMBL" id="BRYB01006632">
    <property type="protein sequence ID" value="GMI53700.1"/>
    <property type="molecule type" value="Genomic_DNA"/>
</dbReference>
<dbReference type="InterPro" id="IPR051681">
    <property type="entry name" value="Ser/Thr_Kinases-Pseudokinases"/>
</dbReference>
<gene>
    <name evidence="6" type="ORF">TeGR_g4906</name>
</gene>
<dbReference type="SUPFAM" id="SSF56112">
    <property type="entry name" value="Protein kinase-like (PK-like)"/>
    <property type="match status" value="1"/>
</dbReference>
<dbReference type="PROSITE" id="PS50011">
    <property type="entry name" value="PROTEIN_KINASE_DOM"/>
    <property type="match status" value="1"/>
</dbReference>
<name>A0ABQ6NAV6_9STRA</name>
<dbReference type="Gene3D" id="1.10.510.10">
    <property type="entry name" value="Transferase(Phosphotransferase) domain 1"/>
    <property type="match status" value="1"/>
</dbReference>
<sequence>KTVGVSNRDALTRSAITTYPDGSIMESARSIEDKRYPDRSKKKKDKMVRMDVAISAFLVKEKETSTSSSPVSVCYRLSVVDPKFTGLAAALNRIAAKAGAKLTAAPMMTTKTNVEKIVAAYDPNAGPELPLAEVTFKGFDHNGEYSVAEHTDEDRAKKEEAEKILHEWWMQRMNPKMGFEELLKEDKSRLDHGVSGYHAYTTSVCLYNISIPIPTVSDRESLYRSVNIKDVAARSFSNVSYSIEDERRPPVSGKVRVDGMSFFVAREAPGSEGERSECFRLTRSNFKFGNGLGFVDKMIATKAAELIVDPLMKLKLDVERLLKEYKPPEHFVKELDLTWKGGLWRMALEAALGVQYLHHHRYWSDGGKRHNGATNDVEEEEAGWKESVIHRDLKPDNMLLTRDWTLKLTDFGEARAQNMGGTMTSVGTPIYIAPELHALIQECWRVRRKERPNFDQIVYRLQHEIGDEIKRKEEPKIELYSKEDDAIYQGRIGKEDELSDSDEEEGGGKSTRRKDVVSKSKHDKVVEAKDKAMQELREKMDKEMNVVKKRAEAEKTRAEQVEAALKEKTTKEQLWGAALQEVSIASPEDLRKLAEAHKRVMEELEERRERERVGAAAK</sequence>
<dbReference type="InterPro" id="IPR023393">
    <property type="entry name" value="START-like_dom_sf"/>
</dbReference>
<organism evidence="6 7">
    <name type="scientific">Tetraparma gracilis</name>
    <dbReference type="NCBI Taxonomy" id="2962635"/>
    <lineage>
        <taxon>Eukaryota</taxon>
        <taxon>Sar</taxon>
        <taxon>Stramenopiles</taxon>
        <taxon>Ochrophyta</taxon>
        <taxon>Bolidophyceae</taxon>
        <taxon>Parmales</taxon>
        <taxon>Triparmaceae</taxon>
        <taxon>Tetraparma</taxon>
    </lineage>
</organism>
<keyword evidence="2" id="KW-0067">ATP-binding</keyword>
<dbReference type="InterPro" id="IPR020635">
    <property type="entry name" value="Tyr_kinase_cat_dom"/>
</dbReference>
<comment type="caution">
    <text evidence="6">The sequence shown here is derived from an EMBL/GenBank/DDBJ whole genome shotgun (WGS) entry which is preliminary data.</text>
</comment>
<evidence type="ECO:0000313" key="6">
    <source>
        <dbReference type="EMBL" id="GMI53700.1"/>
    </source>
</evidence>